<evidence type="ECO:0000256" key="10">
    <source>
        <dbReference type="ARBA" id="ARBA00048048"/>
    </source>
</evidence>
<evidence type="ECO:0000256" key="4">
    <source>
        <dbReference type="ARBA" id="ARBA00022989"/>
    </source>
</evidence>
<dbReference type="Pfam" id="PF01529">
    <property type="entry name" value="DHHC"/>
    <property type="match status" value="1"/>
</dbReference>
<evidence type="ECO:0000256" key="7">
    <source>
        <dbReference type="ARBA" id="ARBA00023288"/>
    </source>
</evidence>
<feature type="transmembrane region" description="Helical" evidence="11">
    <location>
        <begin position="497"/>
        <end position="520"/>
    </location>
</feature>
<comment type="catalytic activity">
    <reaction evidence="10 11">
        <text>L-cysteinyl-[protein] + hexadecanoyl-CoA = S-hexadecanoyl-L-cysteinyl-[protein] + CoA</text>
        <dbReference type="Rhea" id="RHEA:36683"/>
        <dbReference type="Rhea" id="RHEA-COMP:10131"/>
        <dbReference type="Rhea" id="RHEA-COMP:11032"/>
        <dbReference type="ChEBI" id="CHEBI:29950"/>
        <dbReference type="ChEBI" id="CHEBI:57287"/>
        <dbReference type="ChEBI" id="CHEBI:57379"/>
        <dbReference type="ChEBI" id="CHEBI:74151"/>
        <dbReference type="EC" id="2.3.1.225"/>
    </reaction>
</comment>
<organism evidence="14 15">
    <name type="scientific">Diatrype stigma</name>
    <dbReference type="NCBI Taxonomy" id="117547"/>
    <lineage>
        <taxon>Eukaryota</taxon>
        <taxon>Fungi</taxon>
        <taxon>Dikarya</taxon>
        <taxon>Ascomycota</taxon>
        <taxon>Pezizomycotina</taxon>
        <taxon>Sordariomycetes</taxon>
        <taxon>Xylariomycetidae</taxon>
        <taxon>Xylariales</taxon>
        <taxon>Diatrypaceae</taxon>
        <taxon>Diatrype</taxon>
    </lineage>
</organism>
<comment type="similarity">
    <text evidence="9">Belongs to the DHHC palmitoyltransferase family. ERF2/ZDHHC9 subfamily.</text>
</comment>
<keyword evidence="6" id="KW-0564">Palmitate</keyword>
<dbReference type="PROSITE" id="PS50216">
    <property type="entry name" value="DHHC"/>
    <property type="match status" value="1"/>
</dbReference>
<keyword evidence="8 11" id="KW-0012">Acyltransferase</keyword>
<feature type="compositionally biased region" description="Low complexity" evidence="12">
    <location>
        <begin position="102"/>
        <end position="115"/>
    </location>
</feature>
<evidence type="ECO:0000313" key="14">
    <source>
        <dbReference type="EMBL" id="KAK7750452.1"/>
    </source>
</evidence>
<feature type="compositionally biased region" description="Polar residues" evidence="12">
    <location>
        <begin position="1"/>
        <end position="12"/>
    </location>
</feature>
<dbReference type="PANTHER" id="PTHR22883:SF43">
    <property type="entry name" value="PALMITOYLTRANSFERASE APP"/>
    <property type="match status" value="1"/>
</dbReference>
<dbReference type="GO" id="GO:0006612">
    <property type="term" value="P:protein targeting to membrane"/>
    <property type="evidence" value="ECO:0007669"/>
    <property type="project" value="TreeGrafter"/>
</dbReference>
<accession>A0AAN9YQ46</accession>
<gene>
    <name evidence="14" type="primary">ERF2</name>
    <name evidence="14" type="ORF">SLS62_007641</name>
</gene>
<evidence type="ECO:0000313" key="15">
    <source>
        <dbReference type="Proteomes" id="UP001320420"/>
    </source>
</evidence>
<keyword evidence="7" id="KW-0449">Lipoprotein</keyword>
<keyword evidence="5 11" id="KW-0472">Membrane</keyword>
<dbReference type="GO" id="GO:0005783">
    <property type="term" value="C:endoplasmic reticulum"/>
    <property type="evidence" value="ECO:0007669"/>
    <property type="project" value="TreeGrafter"/>
</dbReference>
<dbReference type="PANTHER" id="PTHR22883">
    <property type="entry name" value="ZINC FINGER DHHC DOMAIN CONTAINING PROTEIN"/>
    <property type="match status" value="1"/>
</dbReference>
<reference evidence="14 15" key="1">
    <citation type="submission" date="2024-02" db="EMBL/GenBank/DDBJ databases">
        <title>De novo assembly and annotation of 12 fungi associated with fruit tree decline syndrome in Ontario, Canada.</title>
        <authorList>
            <person name="Sulman M."/>
            <person name="Ellouze W."/>
            <person name="Ilyukhin E."/>
        </authorList>
    </citation>
    <scope>NUCLEOTIDE SEQUENCE [LARGE SCALE GENOMIC DNA]</scope>
    <source>
        <strain evidence="14 15">M11/M66-122</strain>
    </source>
</reference>
<sequence>MASNPSANSSPDDYNFPHPRFPAGPPSIISSRMTDIASEDGDGNDNTQDDPTRPQRRSLVTDSRPGTAKTGLSSQRGAWSNRNSFRKGGQRGSIVGRNNSISGSSLRPQSSASRSHVPSLTSHAFFHPMSSQKLQAQRNTSRPPTTSQNRASLQGDAVAEPPNVAEQSPTTSSPKPIAHLTRQLTYDDDGHPPSRGTENTEPETYDRITANTSPTQGHHPTASLSESVRPLQRKKAEDMGLKVDIDRTRSYNNVPTPGKSPRSFRSNFLMQGKPEGAATPHDMHGVEKLSSGTSTPHYHPTARNISRMSKASKAKVSAEHKAADLGRNFEYFEGNTVFCLGGRFQNTRSRPINIATGVLIALPAALFFAFSAPYLWHHVSPAVPIVFAYIFYICMSSFIRASVTDPGILPRNLHQFPPIDENEDPLRVPPPTIEWTMIKSAESNTAAMEVPSKYCKTCNLWRPPRAHHCRVCDNCVETQDHHCVWVNNCVGRRNYRYFFTFLTSITFLAIFLIGVGIGQVNLYANQEHVSYTVAVNNTRVPFAMAMYAILGLLYPTALWAYHMFLMARGETTREFLNSHKFLKKDRYRAFTQGSWYKNWLVVLCRPRPPTYYKFKGRFEEGDQRLGDRRVPRRGPAPTPGQEMEMQPVRPAGGGFQGPSTIQNNTGATPR</sequence>
<name>A0AAN9YQ46_9PEZI</name>
<feature type="region of interest" description="Disordered" evidence="12">
    <location>
        <begin position="623"/>
        <end position="670"/>
    </location>
</feature>
<feature type="transmembrane region" description="Helical" evidence="11">
    <location>
        <begin position="352"/>
        <end position="376"/>
    </location>
</feature>
<feature type="transmembrane region" description="Helical" evidence="11">
    <location>
        <begin position="382"/>
        <end position="403"/>
    </location>
</feature>
<feature type="compositionally biased region" description="Polar residues" evidence="12">
    <location>
        <begin position="657"/>
        <end position="670"/>
    </location>
</feature>
<keyword evidence="15" id="KW-1185">Reference proteome</keyword>
<evidence type="ECO:0000256" key="6">
    <source>
        <dbReference type="ARBA" id="ARBA00023139"/>
    </source>
</evidence>
<dbReference type="InterPro" id="IPR039859">
    <property type="entry name" value="PFA4/ZDH16/20/ERF2-like"/>
</dbReference>
<dbReference type="EC" id="2.3.1.225" evidence="11"/>
<feature type="domain" description="Palmitoyltransferase DHHC" evidence="13">
    <location>
        <begin position="452"/>
        <end position="578"/>
    </location>
</feature>
<feature type="compositionally biased region" description="Polar residues" evidence="12">
    <location>
        <begin position="129"/>
        <end position="152"/>
    </location>
</feature>
<comment type="domain">
    <text evidence="11">The DHHC domain is required for palmitoyltransferase activity.</text>
</comment>
<evidence type="ECO:0000256" key="2">
    <source>
        <dbReference type="ARBA" id="ARBA00022679"/>
    </source>
</evidence>
<keyword evidence="3 11" id="KW-0812">Transmembrane</keyword>
<dbReference type="GO" id="GO:0019706">
    <property type="term" value="F:protein-cysteine S-palmitoyltransferase activity"/>
    <property type="evidence" value="ECO:0007669"/>
    <property type="project" value="UniProtKB-EC"/>
</dbReference>
<proteinExistence type="inferred from homology"/>
<evidence type="ECO:0000256" key="11">
    <source>
        <dbReference type="RuleBase" id="RU079119"/>
    </source>
</evidence>
<comment type="subcellular location">
    <subcellularLocation>
        <location evidence="1">Endomembrane system</location>
        <topology evidence="1">Multi-pass membrane protein</topology>
    </subcellularLocation>
</comment>
<feature type="transmembrane region" description="Helical" evidence="11">
    <location>
        <begin position="540"/>
        <end position="561"/>
    </location>
</feature>
<evidence type="ECO:0000256" key="3">
    <source>
        <dbReference type="ARBA" id="ARBA00022692"/>
    </source>
</evidence>
<evidence type="ECO:0000256" key="9">
    <source>
        <dbReference type="ARBA" id="ARBA00023463"/>
    </source>
</evidence>
<dbReference type="Proteomes" id="UP001320420">
    <property type="component" value="Unassembled WGS sequence"/>
</dbReference>
<evidence type="ECO:0000259" key="13">
    <source>
        <dbReference type="Pfam" id="PF01529"/>
    </source>
</evidence>
<evidence type="ECO:0000256" key="8">
    <source>
        <dbReference type="ARBA" id="ARBA00023315"/>
    </source>
</evidence>
<dbReference type="AlphaFoldDB" id="A0AAN9YQ46"/>
<evidence type="ECO:0000256" key="1">
    <source>
        <dbReference type="ARBA" id="ARBA00004127"/>
    </source>
</evidence>
<feature type="compositionally biased region" description="Polar residues" evidence="12">
    <location>
        <begin position="165"/>
        <end position="174"/>
    </location>
</feature>
<comment type="caution">
    <text evidence="14">The sequence shown here is derived from an EMBL/GenBank/DDBJ whole genome shotgun (WGS) entry which is preliminary data.</text>
</comment>
<feature type="compositionally biased region" description="Polar residues" evidence="12">
    <location>
        <begin position="70"/>
        <end position="83"/>
    </location>
</feature>
<keyword evidence="2 11" id="KW-0808">Transferase</keyword>
<dbReference type="GO" id="GO:0005794">
    <property type="term" value="C:Golgi apparatus"/>
    <property type="evidence" value="ECO:0007669"/>
    <property type="project" value="TreeGrafter"/>
</dbReference>
<protein>
    <recommendedName>
        <fullName evidence="11">Palmitoyltransferase</fullName>
        <ecNumber evidence="11">2.3.1.225</ecNumber>
    </recommendedName>
</protein>
<dbReference type="InterPro" id="IPR001594">
    <property type="entry name" value="Palmitoyltrfase_DHHC"/>
</dbReference>
<evidence type="ECO:0000256" key="5">
    <source>
        <dbReference type="ARBA" id="ARBA00023136"/>
    </source>
</evidence>
<keyword evidence="4 11" id="KW-1133">Transmembrane helix</keyword>
<feature type="compositionally biased region" description="Polar residues" evidence="12">
    <location>
        <begin position="209"/>
        <end position="226"/>
    </location>
</feature>
<evidence type="ECO:0000256" key="12">
    <source>
        <dbReference type="SAM" id="MobiDB-lite"/>
    </source>
</evidence>
<dbReference type="EMBL" id="JAKJXP020000064">
    <property type="protein sequence ID" value="KAK7750452.1"/>
    <property type="molecule type" value="Genomic_DNA"/>
</dbReference>
<feature type="region of interest" description="Disordered" evidence="12">
    <location>
        <begin position="1"/>
        <end position="232"/>
    </location>
</feature>